<evidence type="ECO:0008006" key="2">
    <source>
        <dbReference type="Google" id="ProtNLM"/>
    </source>
</evidence>
<protein>
    <recommendedName>
        <fullName evidence="2">ABC transporter substrate-binding protein</fullName>
    </recommendedName>
</protein>
<name>A0A7C5DAU2_UNCW3</name>
<reference evidence="1" key="1">
    <citation type="journal article" date="2020" name="mSystems">
        <title>Genome- and Community-Level Interaction Insights into Carbon Utilization and Element Cycling Functions of Hydrothermarchaeota in Hydrothermal Sediment.</title>
        <authorList>
            <person name="Zhou Z."/>
            <person name="Liu Y."/>
            <person name="Xu W."/>
            <person name="Pan J."/>
            <person name="Luo Z.H."/>
            <person name="Li M."/>
        </authorList>
    </citation>
    <scope>NUCLEOTIDE SEQUENCE [LARGE SCALE GENOMIC DNA]</scope>
    <source>
        <strain evidence="1">HyVt-74</strain>
    </source>
</reference>
<dbReference type="PANTHER" id="PTHR35271:SF1">
    <property type="entry name" value="ABC TRANSPORTER, SUBSTRATE-BINDING LIPOPROTEIN"/>
    <property type="match status" value="1"/>
</dbReference>
<dbReference type="EMBL" id="DRTB01000126">
    <property type="protein sequence ID" value="HHE04765.1"/>
    <property type="molecule type" value="Genomic_DNA"/>
</dbReference>
<comment type="caution">
    <text evidence="1">The sequence shown here is derived from an EMBL/GenBank/DDBJ whole genome shotgun (WGS) entry which is preliminary data.</text>
</comment>
<accession>A0A7C5DAU2</accession>
<dbReference type="Pfam" id="PF04392">
    <property type="entry name" value="ABC_sub_bind"/>
    <property type="match status" value="1"/>
</dbReference>
<dbReference type="AlphaFoldDB" id="A0A7C5DAU2"/>
<dbReference type="PANTHER" id="PTHR35271">
    <property type="entry name" value="ABC TRANSPORTER, SUBSTRATE-BINDING LIPOPROTEIN-RELATED"/>
    <property type="match status" value="1"/>
</dbReference>
<evidence type="ECO:0000313" key="1">
    <source>
        <dbReference type="EMBL" id="HHE04765.1"/>
    </source>
</evidence>
<dbReference type="Gene3D" id="3.40.50.2300">
    <property type="match status" value="2"/>
</dbReference>
<proteinExistence type="predicted"/>
<organism evidence="1">
    <name type="scientific">candidate division WOR-3 bacterium</name>
    <dbReference type="NCBI Taxonomy" id="2052148"/>
    <lineage>
        <taxon>Bacteria</taxon>
        <taxon>Bacteria division WOR-3</taxon>
    </lineage>
</organism>
<gene>
    <name evidence="1" type="ORF">ENL19_01725</name>
</gene>
<dbReference type="Proteomes" id="UP000886110">
    <property type="component" value="Unassembled WGS sequence"/>
</dbReference>
<dbReference type="InterPro" id="IPR007487">
    <property type="entry name" value="ABC_transpt-TYRBP-like"/>
</dbReference>
<sequence>MKKFIIFFLFAHTLGAQIALIQWDDRGIYNDIAQSFLTSLPWGVDKYCVYADEHKVASVVGKVKARGYKCIVTIGDPIFQTAAKTITNIPIVFMGVMNPGKFKNDSNVTGILMDVTIQDRIALVKQLIPAIKKVGIILSTSTPYVQSLKKQLKSQGIDVEPALANNPGGVNTALRFMPDADLLWMIPDPLNRDNVSFKFMLMFSLKNKVPLYGLSMKYVKMGATFTIEPNVTVVGKEGAKYVKDIVDGKSITDLPVLHSKGAFVINKKMADKIRLYIPEDVLKNVQEIIE</sequence>